<organism evidence="7 8">
    <name type="scientific">Paenibacillus chungangensis</name>
    <dbReference type="NCBI Taxonomy" id="696535"/>
    <lineage>
        <taxon>Bacteria</taxon>
        <taxon>Bacillati</taxon>
        <taxon>Bacillota</taxon>
        <taxon>Bacilli</taxon>
        <taxon>Bacillales</taxon>
        <taxon>Paenibacillaceae</taxon>
        <taxon>Paenibacillus</taxon>
    </lineage>
</organism>
<comment type="caution">
    <text evidence="7">The sequence shown here is derived from an EMBL/GenBank/DDBJ whole genome shotgun (WGS) entry which is preliminary data.</text>
</comment>
<keyword evidence="4" id="KW-0564">Palmitate</keyword>
<dbReference type="Pfam" id="PF01547">
    <property type="entry name" value="SBP_bac_1"/>
    <property type="match status" value="1"/>
</dbReference>
<dbReference type="InterPro" id="IPR006059">
    <property type="entry name" value="SBP"/>
</dbReference>
<dbReference type="Proteomes" id="UP001596989">
    <property type="component" value="Unassembled WGS sequence"/>
</dbReference>
<gene>
    <name evidence="7" type="ORF">ACFQ2I_03510</name>
</gene>
<dbReference type="InterPro" id="IPR050490">
    <property type="entry name" value="Bact_solute-bd_prot1"/>
</dbReference>
<proteinExistence type="predicted"/>
<name>A0ABW3HLR4_9BACL</name>
<sequence>MKKMWTLALATMLTLSACSGTNNGNGQGSEEDGNAKDGVSTVEIAVMHTSRFLESAVQQFEQANSNIDIVLKEHMALPEVSGTMMKAISQADVEKYVQSVTTSLLSGKGSDLILMDNLPEDKLIDKGLLVDLNGLMASDASFQRSDYYENIMGASEHNGALYAMPFSYTIGVVYGNADLMNQFYVEVDDGAWTWEQMREISHQLKEQAGSEYQLFINLFSNSLLYEYIASNYSWLVQDEQANFDSDRFRSIMKNIKSLYDEGVLKEDFTYDYDKALFRMGSLSGIGADSFNQTILRVPALEDEGRGSRFQPSLELGLNSQSTVQAEAWAFMKYLLSEEMQSSSEFIGIPMHKGVVAEELQQASESVDAHQKEQVDAVKMLLEEKGERMGSDSKVASIAMEEFAAYMSGQKSAEAVSEIIQNRVMTYLNE</sequence>
<keyword evidence="3" id="KW-0472">Membrane</keyword>
<dbReference type="PANTHER" id="PTHR43649:SF33">
    <property type="entry name" value="POLYGALACTURONAN_RHAMNOGALACTURONAN-BINDING PROTEIN YTCQ"/>
    <property type="match status" value="1"/>
</dbReference>
<protein>
    <submittedName>
        <fullName evidence="7">ABC transporter substrate-binding protein</fullName>
    </submittedName>
</protein>
<evidence type="ECO:0000256" key="2">
    <source>
        <dbReference type="ARBA" id="ARBA00022729"/>
    </source>
</evidence>
<accession>A0ABW3HLR4</accession>
<keyword evidence="2 6" id="KW-0732">Signal</keyword>
<reference evidence="8" key="1">
    <citation type="journal article" date="2019" name="Int. J. Syst. Evol. Microbiol.">
        <title>The Global Catalogue of Microorganisms (GCM) 10K type strain sequencing project: providing services to taxonomists for standard genome sequencing and annotation.</title>
        <authorList>
            <consortium name="The Broad Institute Genomics Platform"/>
            <consortium name="The Broad Institute Genome Sequencing Center for Infectious Disease"/>
            <person name="Wu L."/>
            <person name="Ma J."/>
        </authorList>
    </citation>
    <scope>NUCLEOTIDE SEQUENCE [LARGE SCALE GENOMIC DNA]</scope>
    <source>
        <strain evidence="8">CCUG 59129</strain>
    </source>
</reference>
<evidence type="ECO:0000256" key="3">
    <source>
        <dbReference type="ARBA" id="ARBA00023136"/>
    </source>
</evidence>
<keyword evidence="5" id="KW-0449">Lipoprotein</keyword>
<keyword evidence="1" id="KW-1003">Cell membrane</keyword>
<dbReference type="EMBL" id="JBHTJZ010000005">
    <property type="protein sequence ID" value="MFD0958446.1"/>
    <property type="molecule type" value="Genomic_DNA"/>
</dbReference>
<feature type="signal peptide" evidence="6">
    <location>
        <begin position="1"/>
        <end position="19"/>
    </location>
</feature>
<evidence type="ECO:0000256" key="4">
    <source>
        <dbReference type="ARBA" id="ARBA00023139"/>
    </source>
</evidence>
<keyword evidence="8" id="KW-1185">Reference proteome</keyword>
<evidence type="ECO:0000313" key="7">
    <source>
        <dbReference type="EMBL" id="MFD0958446.1"/>
    </source>
</evidence>
<evidence type="ECO:0000256" key="1">
    <source>
        <dbReference type="ARBA" id="ARBA00022475"/>
    </source>
</evidence>
<dbReference type="PANTHER" id="PTHR43649">
    <property type="entry name" value="ARABINOSE-BINDING PROTEIN-RELATED"/>
    <property type="match status" value="1"/>
</dbReference>
<dbReference type="Gene3D" id="3.40.190.10">
    <property type="entry name" value="Periplasmic binding protein-like II"/>
    <property type="match status" value="1"/>
</dbReference>
<dbReference type="PROSITE" id="PS51257">
    <property type="entry name" value="PROKAR_LIPOPROTEIN"/>
    <property type="match status" value="1"/>
</dbReference>
<dbReference type="SUPFAM" id="SSF53850">
    <property type="entry name" value="Periplasmic binding protein-like II"/>
    <property type="match status" value="1"/>
</dbReference>
<feature type="chain" id="PRO_5045064086" evidence="6">
    <location>
        <begin position="20"/>
        <end position="429"/>
    </location>
</feature>
<evidence type="ECO:0000313" key="8">
    <source>
        <dbReference type="Proteomes" id="UP001596989"/>
    </source>
</evidence>
<evidence type="ECO:0000256" key="6">
    <source>
        <dbReference type="SAM" id="SignalP"/>
    </source>
</evidence>
<evidence type="ECO:0000256" key="5">
    <source>
        <dbReference type="ARBA" id="ARBA00023288"/>
    </source>
</evidence>
<dbReference type="RefSeq" id="WP_377562221.1">
    <property type="nucleotide sequence ID" value="NZ_JBHTJZ010000005.1"/>
</dbReference>